<evidence type="ECO:0000313" key="1">
    <source>
        <dbReference type="EMBL" id="KAI7955048.1"/>
    </source>
</evidence>
<protein>
    <submittedName>
        <fullName evidence="1">Uncharacterized protein</fullName>
    </submittedName>
</protein>
<gene>
    <name evidence="1" type="ORF">MJO28_005448</name>
</gene>
<evidence type="ECO:0000313" key="2">
    <source>
        <dbReference type="Proteomes" id="UP001060170"/>
    </source>
</evidence>
<proteinExistence type="predicted"/>
<reference evidence="1 2" key="3">
    <citation type="journal article" date="2022" name="Microbiol. Spectr.">
        <title>Folding features and dynamics of 3D genome architecture in plant fungal pathogens.</title>
        <authorList>
            <person name="Xia C."/>
        </authorList>
    </citation>
    <scope>NUCLEOTIDE SEQUENCE [LARGE SCALE GENOMIC DNA]</scope>
    <source>
        <strain evidence="1 2">93-210</strain>
    </source>
</reference>
<keyword evidence="2" id="KW-1185">Reference proteome</keyword>
<dbReference type="EMBL" id="CM045869">
    <property type="protein sequence ID" value="KAI7955048.1"/>
    <property type="molecule type" value="Genomic_DNA"/>
</dbReference>
<comment type="caution">
    <text evidence="1">The sequence shown here is derived from an EMBL/GenBank/DDBJ whole genome shotgun (WGS) entry which is preliminary data.</text>
</comment>
<dbReference type="Proteomes" id="UP001060170">
    <property type="component" value="Chromosome 5"/>
</dbReference>
<reference evidence="2" key="1">
    <citation type="journal article" date="2018" name="BMC Genomics">
        <title>Genomic insights into host adaptation between the wheat stripe rust pathogen (Puccinia striiformis f. sp. tritici) and the barley stripe rust pathogen (Puccinia striiformis f. sp. hordei).</title>
        <authorList>
            <person name="Xia C."/>
            <person name="Wang M."/>
            <person name="Yin C."/>
            <person name="Cornejo O.E."/>
            <person name="Hulbert S.H."/>
            <person name="Chen X."/>
        </authorList>
    </citation>
    <scope>NUCLEOTIDE SEQUENCE [LARGE SCALE GENOMIC DNA]</scope>
    <source>
        <strain evidence="2">93-210</strain>
    </source>
</reference>
<accession>A0ACC0EMK3</accession>
<reference evidence="2" key="2">
    <citation type="journal article" date="2018" name="Mol. Plant Microbe Interact.">
        <title>Genome sequence resources for the wheat stripe rust pathogen (Puccinia striiformis f. sp. tritici) and the barley stripe rust pathogen (Puccinia striiformis f. sp. hordei).</title>
        <authorList>
            <person name="Xia C."/>
            <person name="Wang M."/>
            <person name="Yin C."/>
            <person name="Cornejo O.E."/>
            <person name="Hulbert S.H."/>
            <person name="Chen X."/>
        </authorList>
    </citation>
    <scope>NUCLEOTIDE SEQUENCE [LARGE SCALE GENOMIC DNA]</scope>
    <source>
        <strain evidence="2">93-210</strain>
    </source>
</reference>
<name>A0ACC0EMK3_9BASI</name>
<sequence>MAYQAQQAPNQAHSPLLRINAPFQLSIPKDGTVICSLSRSPTTTLVEFTNAELQAAVQDQLANHKSILRIPSHPPTTTRSTPVQLVDKMPVQIQLLLVLHSLKVECWRIKAKKTSTDPAVIFEEISIGSRRCLDQTVVVEDGGDVDNVHTAASIPSHHPHDHRFESTPSQNNNRNNTDAHLTNNWHSHLIIDSGLFSSSEKHSPL</sequence>
<organism evidence="1 2">
    <name type="scientific">Puccinia striiformis f. sp. tritici</name>
    <dbReference type="NCBI Taxonomy" id="168172"/>
    <lineage>
        <taxon>Eukaryota</taxon>
        <taxon>Fungi</taxon>
        <taxon>Dikarya</taxon>
        <taxon>Basidiomycota</taxon>
        <taxon>Pucciniomycotina</taxon>
        <taxon>Pucciniomycetes</taxon>
        <taxon>Pucciniales</taxon>
        <taxon>Pucciniaceae</taxon>
        <taxon>Puccinia</taxon>
    </lineage>
</organism>